<evidence type="ECO:0000313" key="2">
    <source>
        <dbReference type="EMBL" id="MPM32846.1"/>
    </source>
</evidence>
<keyword evidence="1" id="KW-1133">Transmembrane helix</keyword>
<dbReference type="EMBL" id="VSSQ01006481">
    <property type="protein sequence ID" value="MPM32846.1"/>
    <property type="molecule type" value="Genomic_DNA"/>
</dbReference>
<protein>
    <submittedName>
        <fullName evidence="2">Uncharacterized protein</fullName>
    </submittedName>
</protein>
<feature type="transmembrane region" description="Helical" evidence="1">
    <location>
        <begin position="59"/>
        <end position="78"/>
    </location>
</feature>
<keyword evidence="1" id="KW-0812">Transmembrane</keyword>
<accession>A0A644YWD2</accession>
<gene>
    <name evidence="2" type="ORF">SDC9_79412</name>
</gene>
<dbReference type="AlphaFoldDB" id="A0A644YWD2"/>
<organism evidence="2">
    <name type="scientific">bioreactor metagenome</name>
    <dbReference type="NCBI Taxonomy" id="1076179"/>
    <lineage>
        <taxon>unclassified sequences</taxon>
        <taxon>metagenomes</taxon>
        <taxon>ecological metagenomes</taxon>
    </lineage>
</organism>
<name>A0A644YWD2_9ZZZZ</name>
<sequence>MINYAILTKKWIHVSIDSIKENRYLNMNFLKYSNLIFYVPLTLLMIYDYFPDSFLSDWIPIELNAGIILSLYLVSILFERFRRPKNAENINGQIFSLFYLFSVLILLTALGGNSASGIGLDNIGVWVTLAISFGEIYAQKLKSE</sequence>
<evidence type="ECO:0000256" key="1">
    <source>
        <dbReference type="SAM" id="Phobius"/>
    </source>
</evidence>
<comment type="caution">
    <text evidence="2">The sequence shown here is derived from an EMBL/GenBank/DDBJ whole genome shotgun (WGS) entry which is preliminary data.</text>
</comment>
<reference evidence="2" key="1">
    <citation type="submission" date="2019-08" db="EMBL/GenBank/DDBJ databases">
        <authorList>
            <person name="Kucharzyk K."/>
            <person name="Murdoch R.W."/>
            <person name="Higgins S."/>
            <person name="Loffler F."/>
        </authorList>
    </citation>
    <scope>NUCLEOTIDE SEQUENCE</scope>
</reference>
<feature type="transmembrane region" description="Helical" evidence="1">
    <location>
        <begin position="90"/>
        <end position="112"/>
    </location>
</feature>
<feature type="transmembrane region" description="Helical" evidence="1">
    <location>
        <begin position="29"/>
        <end position="47"/>
    </location>
</feature>
<proteinExistence type="predicted"/>
<keyword evidence="1" id="KW-0472">Membrane</keyword>